<evidence type="ECO:0000313" key="6">
    <source>
        <dbReference type="Proteomes" id="UP001625374"/>
    </source>
</evidence>
<dbReference type="Proteomes" id="UP000307201">
    <property type="component" value="Unassembled WGS sequence"/>
</dbReference>
<accession>A0A5R9BY17</accession>
<dbReference type="RefSeq" id="WP_138472992.1">
    <property type="nucleotide sequence ID" value="NZ_JABUYJ010000010.1"/>
</dbReference>
<dbReference type="Proteomes" id="UP001625374">
    <property type="component" value="Unassembled WGS sequence"/>
</dbReference>
<dbReference type="STRING" id="191770.SAMN04488013_103123"/>
<reference evidence="4 5" key="1">
    <citation type="submission" date="2019-05" db="EMBL/GenBank/DDBJ databases">
        <title>The metagenome of a microbial culture collection derived from dairy environment covers the genomic content of the human microbiome.</title>
        <authorList>
            <person name="Roder T."/>
            <person name="Wuthrich D."/>
            <person name="Sattari Z."/>
            <person name="Von Ah U."/>
            <person name="Bar C."/>
            <person name="Ronchi F."/>
            <person name="Macpherson A.J."/>
            <person name="Ganal-Vonarburg S.C."/>
            <person name="Bruggmann R."/>
            <person name="Vergeres G."/>
        </authorList>
    </citation>
    <scope>NUCLEOTIDE SEQUENCE [LARGE SCALE GENOMIC DNA]</scope>
    <source>
        <strain evidence="4 5">FAM 24235</strain>
    </source>
</reference>
<evidence type="ECO:0000313" key="3">
    <source>
        <dbReference type="EMBL" id="MFL2101749.1"/>
    </source>
</evidence>
<gene>
    <name evidence="3" type="ORF">ACEN37_00630</name>
    <name evidence="4" type="ORF">FEZ48_12195</name>
</gene>
<dbReference type="AlphaFoldDB" id="A0A5R9BY17"/>
<keyword evidence="6" id="KW-1185">Reference proteome</keyword>
<evidence type="ECO:0000313" key="4">
    <source>
        <dbReference type="EMBL" id="TLQ05537.1"/>
    </source>
</evidence>
<dbReference type="OrthoDB" id="2166962at2"/>
<evidence type="ECO:0008006" key="7">
    <source>
        <dbReference type="Google" id="ProtNLM"/>
    </source>
</evidence>
<feature type="coiled-coil region" evidence="1">
    <location>
        <begin position="33"/>
        <end position="60"/>
    </location>
</feature>
<name>A0A5R9BY17_9LACT</name>
<evidence type="ECO:0000256" key="1">
    <source>
        <dbReference type="SAM" id="Coils"/>
    </source>
</evidence>
<feature type="compositionally biased region" description="Basic and acidic residues" evidence="2">
    <location>
        <begin position="64"/>
        <end position="109"/>
    </location>
</feature>
<dbReference type="EMBL" id="JBGQQK010000001">
    <property type="protein sequence ID" value="MFL2101749.1"/>
    <property type="molecule type" value="Genomic_DNA"/>
</dbReference>
<feature type="region of interest" description="Disordered" evidence="2">
    <location>
        <begin position="60"/>
        <end position="128"/>
    </location>
</feature>
<evidence type="ECO:0000313" key="5">
    <source>
        <dbReference type="Proteomes" id="UP000307201"/>
    </source>
</evidence>
<sequence length="178" mass="19981">MSKKNIRILSLGFFVSAIIIVLTSLFLPGNHSAEGQTGNVEELETEITYLEDKVAKLEVAQATKEVEQPKETEQPADEAKEADDKEEASDNTKDETDQNKDDKEPKETPVIKTTVTIGEGEPSSVAAQQLESEKIIKDRHEFDKFLEDKKYAPLVRPGSYEINSDMTYEEMAQKLMGR</sequence>
<evidence type="ECO:0000256" key="2">
    <source>
        <dbReference type="SAM" id="MobiDB-lite"/>
    </source>
</evidence>
<comment type="caution">
    <text evidence="4">The sequence shown here is derived from an EMBL/GenBank/DDBJ whole genome shotgun (WGS) entry which is preliminary data.</text>
</comment>
<dbReference type="EMBL" id="VBTE01000051">
    <property type="protein sequence ID" value="TLQ05537.1"/>
    <property type="molecule type" value="Genomic_DNA"/>
</dbReference>
<protein>
    <recommendedName>
        <fullName evidence="7">Endolytic transglycosylase MltG</fullName>
    </recommendedName>
</protein>
<keyword evidence="1" id="KW-0175">Coiled coil</keyword>
<organism evidence="4 5">
    <name type="scientific">Marinilactibacillus psychrotolerans</name>
    <dbReference type="NCBI Taxonomy" id="191770"/>
    <lineage>
        <taxon>Bacteria</taxon>
        <taxon>Bacillati</taxon>
        <taxon>Bacillota</taxon>
        <taxon>Bacilli</taxon>
        <taxon>Lactobacillales</taxon>
        <taxon>Carnobacteriaceae</taxon>
        <taxon>Marinilactibacillus</taxon>
    </lineage>
</organism>
<dbReference type="Gene3D" id="3.30.1490.480">
    <property type="entry name" value="Endolytic murein transglycosylase"/>
    <property type="match status" value="1"/>
</dbReference>
<reference evidence="3 6" key="2">
    <citation type="submission" date="2024-08" db="EMBL/GenBank/DDBJ databases">
        <authorList>
            <person name="Arias E."/>
        </authorList>
    </citation>
    <scope>NUCLEOTIDE SEQUENCE [LARGE SCALE GENOMIC DNA]</scope>
    <source>
        <strain evidence="3 6">FAM 24106</strain>
    </source>
</reference>
<proteinExistence type="predicted"/>